<dbReference type="GO" id="GO:0016787">
    <property type="term" value="F:hydrolase activity"/>
    <property type="evidence" value="ECO:0007669"/>
    <property type="project" value="UniProtKB-KW"/>
</dbReference>
<sequence length="138" mass="14193">MQFKALIVSLLAVAAQAAPASPNEERSAIEKRATTCGSTYYTTAQVNAAANAACQHVRAGTQAGSSNYPHRYNNYEGFNFKASGPWQEFPLKSSGVYTGGSPGADRVIINGNCAIAGQITHTGASGNAFVGCSGTTLG</sequence>
<dbReference type="PANTHER" id="PTHR42104:SF1">
    <property type="entry name" value="EXTRACELLULAR GUANYL-SPECIFIC RIBONUCLEASE RNTA (AFU_ORTHOLOGUE AFUA_4G03230)"/>
    <property type="match status" value="1"/>
</dbReference>
<dbReference type="InterPro" id="IPR016191">
    <property type="entry name" value="Ribonuclease/ribotoxin"/>
</dbReference>
<evidence type="ECO:0000256" key="3">
    <source>
        <dbReference type="ARBA" id="ARBA00022722"/>
    </source>
</evidence>
<gene>
    <name evidence="11" type="ORF">BN1708_001858</name>
</gene>
<evidence type="ECO:0000256" key="1">
    <source>
        <dbReference type="ARBA" id="ARBA00009006"/>
    </source>
</evidence>
<evidence type="ECO:0000256" key="9">
    <source>
        <dbReference type="ARBA" id="ARBA00034015"/>
    </source>
</evidence>
<dbReference type="EC" id="4.6.1.24" evidence="2"/>
<evidence type="ECO:0000256" key="6">
    <source>
        <dbReference type="ARBA" id="ARBA00022801"/>
    </source>
</evidence>
<evidence type="ECO:0000256" key="2">
    <source>
        <dbReference type="ARBA" id="ARBA00012549"/>
    </source>
</evidence>
<evidence type="ECO:0000256" key="10">
    <source>
        <dbReference type="SAM" id="SignalP"/>
    </source>
</evidence>
<dbReference type="Gene3D" id="3.10.450.30">
    <property type="entry name" value="Microbial ribonucleases"/>
    <property type="match status" value="1"/>
</dbReference>
<reference evidence="11 12" key="1">
    <citation type="submission" date="2015-05" db="EMBL/GenBank/DDBJ databases">
        <authorList>
            <person name="Wang D.B."/>
            <person name="Wang M."/>
        </authorList>
    </citation>
    <scope>NUCLEOTIDE SEQUENCE [LARGE SCALE GENOMIC DNA]</scope>
    <source>
        <strain evidence="11">VL1</strain>
    </source>
</reference>
<organism evidence="11 12">
    <name type="scientific">Verticillium longisporum</name>
    <name type="common">Verticillium dahliae var. longisporum</name>
    <dbReference type="NCBI Taxonomy" id="100787"/>
    <lineage>
        <taxon>Eukaryota</taxon>
        <taxon>Fungi</taxon>
        <taxon>Dikarya</taxon>
        <taxon>Ascomycota</taxon>
        <taxon>Pezizomycotina</taxon>
        <taxon>Sordariomycetes</taxon>
        <taxon>Hypocreomycetidae</taxon>
        <taxon>Glomerellales</taxon>
        <taxon>Plectosphaerellaceae</taxon>
        <taxon>Verticillium</taxon>
    </lineage>
</organism>
<evidence type="ECO:0000313" key="12">
    <source>
        <dbReference type="Proteomes" id="UP000044602"/>
    </source>
</evidence>
<dbReference type="SUPFAM" id="SSF53933">
    <property type="entry name" value="Microbial ribonucleases"/>
    <property type="match status" value="1"/>
</dbReference>
<keyword evidence="5" id="KW-0255">Endonuclease</keyword>
<dbReference type="EMBL" id="CVQH01000002">
    <property type="protein sequence ID" value="CRJ81263.1"/>
    <property type="molecule type" value="Genomic_DNA"/>
</dbReference>
<keyword evidence="12" id="KW-1185">Reference proteome</keyword>
<feature type="signal peptide" evidence="10">
    <location>
        <begin position="1"/>
        <end position="17"/>
    </location>
</feature>
<evidence type="ECO:0000256" key="8">
    <source>
        <dbReference type="ARBA" id="ARBA00023239"/>
    </source>
</evidence>
<evidence type="ECO:0000256" key="5">
    <source>
        <dbReference type="ARBA" id="ARBA00022759"/>
    </source>
</evidence>
<proteinExistence type="inferred from homology"/>
<evidence type="ECO:0000313" key="11">
    <source>
        <dbReference type="EMBL" id="CRJ81263.1"/>
    </source>
</evidence>
<dbReference type="InterPro" id="IPR048269">
    <property type="entry name" value="RNase_U2"/>
</dbReference>
<evidence type="ECO:0000256" key="7">
    <source>
        <dbReference type="ARBA" id="ARBA00023157"/>
    </source>
</evidence>
<accession>A0A0G4KCT4</accession>
<comment type="catalytic activity">
    <reaction evidence="9">
        <text>[RNA] containing guanosine + H2O = an [RNA fragment]-3'-guanosine-3'-phosphate + a 5'-hydroxy-ribonucleotide-3'-[RNA fragment].</text>
        <dbReference type="EC" id="4.6.1.24"/>
    </reaction>
</comment>
<dbReference type="GO" id="GO:0003723">
    <property type="term" value="F:RNA binding"/>
    <property type="evidence" value="ECO:0007669"/>
    <property type="project" value="InterPro"/>
</dbReference>
<dbReference type="PANTHER" id="PTHR42104">
    <property type="entry name" value="EXTRACELLULAR GUANYL-SPECIFIC RIBONUCLEASE RNTA (AFU_ORTHOLOGUE AFUA_4G03230)"/>
    <property type="match status" value="1"/>
</dbReference>
<dbReference type="Proteomes" id="UP000044602">
    <property type="component" value="Unassembled WGS sequence"/>
</dbReference>
<name>A0A0G4KCT4_VERLO</name>
<keyword evidence="3" id="KW-0540">Nuclease</keyword>
<keyword evidence="8" id="KW-0456">Lyase</keyword>
<keyword evidence="7" id="KW-1015">Disulfide bond</keyword>
<feature type="chain" id="PRO_5002565654" description="ribonuclease T1" evidence="10">
    <location>
        <begin position="18"/>
        <end position="138"/>
    </location>
</feature>
<dbReference type="CDD" id="cd00606">
    <property type="entry name" value="fungal_RNase"/>
    <property type="match status" value="1"/>
</dbReference>
<keyword evidence="6" id="KW-0378">Hydrolase</keyword>
<dbReference type="PIRSF" id="PIRSF037430">
    <property type="entry name" value="RNase_U2"/>
    <property type="match status" value="1"/>
</dbReference>
<comment type="similarity">
    <text evidence="1">Belongs to the ribonuclease N1/T1 family.</text>
</comment>
<dbReference type="InterPro" id="IPR000026">
    <property type="entry name" value="N1-like"/>
</dbReference>
<dbReference type="Pfam" id="PF00545">
    <property type="entry name" value="Ribonuclease"/>
    <property type="match status" value="1"/>
</dbReference>
<dbReference type="AlphaFoldDB" id="A0A0G4KCT4"/>
<evidence type="ECO:0000256" key="4">
    <source>
        <dbReference type="ARBA" id="ARBA00022729"/>
    </source>
</evidence>
<protein>
    <recommendedName>
        <fullName evidence="2">ribonuclease T1</fullName>
        <ecNumber evidence="2">4.6.1.24</ecNumber>
    </recommendedName>
</protein>
<dbReference type="GO" id="GO:0046589">
    <property type="term" value="F:ribonuclease T1 activity"/>
    <property type="evidence" value="ECO:0007669"/>
    <property type="project" value="UniProtKB-EC"/>
</dbReference>
<keyword evidence="4 10" id="KW-0732">Signal</keyword>